<feature type="compositionally biased region" description="Basic and acidic residues" evidence="1">
    <location>
        <begin position="196"/>
        <end position="211"/>
    </location>
</feature>
<organism evidence="2 3">
    <name type="scientific">Massariosphaeria phaeospora</name>
    <dbReference type="NCBI Taxonomy" id="100035"/>
    <lineage>
        <taxon>Eukaryota</taxon>
        <taxon>Fungi</taxon>
        <taxon>Dikarya</taxon>
        <taxon>Ascomycota</taxon>
        <taxon>Pezizomycotina</taxon>
        <taxon>Dothideomycetes</taxon>
        <taxon>Pleosporomycetidae</taxon>
        <taxon>Pleosporales</taxon>
        <taxon>Pleosporales incertae sedis</taxon>
        <taxon>Massariosphaeria</taxon>
    </lineage>
</organism>
<dbReference type="AlphaFoldDB" id="A0A7C8M1C6"/>
<name>A0A7C8M1C6_9PLEO</name>
<dbReference type="Proteomes" id="UP000481861">
    <property type="component" value="Unassembled WGS sequence"/>
</dbReference>
<protein>
    <submittedName>
        <fullName evidence="2">Uncharacterized protein</fullName>
    </submittedName>
</protein>
<reference evidence="2 3" key="1">
    <citation type="submission" date="2020-01" db="EMBL/GenBank/DDBJ databases">
        <authorList>
            <consortium name="DOE Joint Genome Institute"/>
            <person name="Haridas S."/>
            <person name="Albert R."/>
            <person name="Binder M."/>
            <person name="Bloem J."/>
            <person name="Labutti K."/>
            <person name="Salamov A."/>
            <person name="Andreopoulos B."/>
            <person name="Baker S.E."/>
            <person name="Barry K."/>
            <person name="Bills G."/>
            <person name="Bluhm B.H."/>
            <person name="Cannon C."/>
            <person name="Castanera R."/>
            <person name="Culley D.E."/>
            <person name="Daum C."/>
            <person name="Ezra D."/>
            <person name="Gonzalez J.B."/>
            <person name="Henrissat B."/>
            <person name="Kuo A."/>
            <person name="Liang C."/>
            <person name="Lipzen A."/>
            <person name="Lutzoni F."/>
            <person name="Magnuson J."/>
            <person name="Mondo S."/>
            <person name="Nolan M."/>
            <person name="Ohm R."/>
            <person name="Pangilinan J."/>
            <person name="Park H.-J.H."/>
            <person name="Ramirez L."/>
            <person name="Alfaro M."/>
            <person name="Sun H."/>
            <person name="Tritt A."/>
            <person name="Yoshinaga Y."/>
            <person name="Zwiers L.-H.L."/>
            <person name="Turgeon B.G."/>
            <person name="Goodwin S.B."/>
            <person name="Spatafora J.W."/>
            <person name="Crous P.W."/>
            <person name="Grigoriev I.V."/>
        </authorList>
    </citation>
    <scope>NUCLEOTIDE SEQUENCE [LARGE SCALE GENOMIC DNA]</scope>
    <source>
        <strain evidence="2 3">CBS 611.86</strain>
    </source>
</reference>
<feature type="region of interest" description="Disordered" evidence="1">
    <location>
        <begin position="196"/>
        <end position="220"/>
    </location>
</feature>
<sequence length="220" mass="24281">MVARALVQQKNPNLRYLRPRCKYCFSLSGLYSFPSPLFRMQFFNLGNSSPTNGGATQRPPVIPLAAANAGSQQQSFADSDDHRTPPNPLDTNAVAQYQVSMGCNPRSKYCLCCGQGHGIAKLKDWVNCVGRCWRCAKSHPGRVCRTWKDQYRVSWWARHLGMSPTTLATSICPGGPYRGLPVLHDNVSFAVGQKGLDKGKEVEPQADKNEETGNDTSMTI</sequence>
<evidence type="ECO:0000313" key="2">
    <source>
        <dbReference type="EMBL" id="KAF2865059.1"/>
    </source>
</evidence>
<dbReference type="EMBL" id="JAADJZ010000037">
    <property type="protein sequence ID" value="KAF2865059.1"/>
    <property type="molecule type" value="Genomic_DNA"/>
</dbReference>
<comment type="caution">
    <text evidence="2">The sequence shown here is derived from an EMBL/GenBank/DDBJ whole genome shotgun (WGS) entry which is preliminary data.</text>
</comment>
<evidence type="ECO:0000313" key="3">
    <source>
        <dbReference type="Proteomes" id="UP000481861"/>
    </source>
</evidence>
<keyword evidence="3" id="KW-1185">Reference proteome</keyword>
<proteinExistence type="predicted"/>
<accession>A0A7C8M1C6</accession>
<evidence type="ECO:0000256" key="1">
    <source>
        <dbReference type="SAM" id="MobiDB-lite"/>
    </source>
</evidence>
<gene>
    <name evidence="2" type="ORF">BDV95DRAFT_266452</name>
</gene>